<organism evidence="2 3">
    <name type="scientific">Streptomyces siamensis</name>
    <dbReference type="NCBI Taxonomy" id="1274986"/>
    <lineage>
        <taxon>Bacteria</taxon>
        <taxon>Bacillati</taxon>
        <taxon>Actinomycetota</taxon>
        <taxon>Actinomycetes</taxon>
        <taxon>Kitasatosporales</taxon>
        <taxon>Streptomycetaceae</taxon>
        <taxon>Streptomyces</taxon>
    </lineage>
</organism>
<evidence type="ECO:0000313" key="2">
    <source>
        <dbReference type="EMBL" id="GAA5017734.1"/>
    </source>
</evidence>
<keyword evidence="1" id="KW-0732">Signal</keyword>
<comment type="caution">
    <text evidence="2">The sequence shown here is derived from an EMBL/GenBank/DDBJ whole genome shotgun (WGS) entry which is preliminary data.</text>
</comment>
<gene>
    <name evidence="2" type="ORF">GCM10023335_44570</name>
</gene>
<evidence type="ECO:0000256" key="1">
    <source>
        <dbReference type="SAM" id="SignalP"/>
    </source>
</evidence>
<proteinExistence type="predicted"/>
<dbReference type="Proteomes" id="UP001501759">
    <property type="component" value="Unassembled WGS sequence"/>
</dbReference>
<reference evidence="3" key="1">
    <citation type="journal article" date="2019" name="Int. J. Syst. Evol. Microbiol.">
        <title>The Global Catalogue of Microorganisms (GCM) 10K type strain sequencing project: providing services to taxonomists for standard genome sequencing and annotation.</title>
        <authorList>
            <consortium name="The Broad Institute Genomics Platform"/>
            <consortium name="The Broad Institute Genome Sequencing Center for Infectious Disease"/>
            <person name="Wu L."/>
            <person name="Ma J."/>
        </authorList>
    </citation>
    <scope>NUCLEOTIDE SEQUENCE [LARGE SCALE GENOMIC DNA]</scope>
    <source>
        <strain evidence="3">JCM 18409</strain>
    </source>
</reference>
<sequence>MRHRHLMLLAAPLLASSVALAPAHGAQAGTAGTSGGKQAVKVTKVEVVTLLKSGETVKCNGTPVAMAFDGKITASGPGKVPFYWTVNTSRARVSPGSFTFGMGTSTKVVLQVVDVPAPKNAKAVTGYVTLHLPDQKKSVRSAQVTFPCKK</sequence>
<name>A0ABP9J371_9ACTN</name>
<dbReference type="EMBL" id="BAABKB010000016">
    <property type="protein sequence ID" value="GAA5017734.1"/>
    <property type="molecule type" value="Genomic_DNA"/>
</dbReference>
<feature type="signal peptide" evidence="1">
    <location>
        <begin position="1"/>
        <end position="21"/>
    </location>
</feature>
<evidence type="ECO:0000313" key="3">
    <source>
        <dbReference type="Proteomes" id="UP001501759"/>
    </source>
</evidence>
<protein>
    <submittedName>
        <fullName evidence="2">Uncharacterized protein</fullName>
    </submittedName>
</protein>
<feature type="chain" id="PRO_5047005806" evidence="1">
    <location>
        <begin position="22"/>
        <end position="150"/>
    </location>
</feature>
<accession>A0ABP9J371</accession>
<keyword evidence="3" id="KW-1185">Reference proteome</keyword>